<proteinExistence type="predicted"/>
<gene>
    <name evidence="1" type="ORF">LCGC14_2061770</name>
</gene>
<sequence>NSGTGSIIGMKLVSEPGMRLAWSWDVGLVE</sequence>
<name>A0A0F9GZJ8_9ZZZZ</name>
<evidence type="ECO:0000313" key="1">
    <source>
        <dbReference type="EMBL" id="KKL74755.1"/>
    </source>
</evidence>
<feature type="non-terminal residue" evidence="1">
    <location>
        <position position="1"/>
    </location>
</feature>
<comment type="caution">
    <text evidence="1">The sequence shown here is derived from an EMBL/GenBank/DDBJ whole genome shotgun (WGS) entry which is preliminary data.</text>
</comment>
<dbReference type="EMBL" id="LAZR01024554">
    <property type="protein sequence ID" value="KKL74755.1"/>
    <property type="molecule type" value="Genomic_DNA"/>
</dbReference>
<protein>
    <submittedName>
        <fullName evidence="1">Uncharacterized protein</fullName>
    </submittedName>
</protein>
<dbReference type="AlphaFoldDB" id="A0A0F9GZJ8"/>
<organism evidence="1">
    <name type="scientific">marine sediment metagenome</name>
    <dbReference type="NCBI Taxonomy" id="412755"/>
    <lineage>
        <taxon>unclassified sequences</taxon>
        <taxon>metagenomes</taxon>
        <taxon>ecological metagenomes</taxon>
    </lineage>
</organism>
<reference evidence="1" key="1">
    <citation type="journal article" date="2015" name="Nature">
        <title>Complex archaea that bridge the gap between prokaryotes and eukaryotes.</title>
        <authorList>
            <person name="Spang A."/>
            <person name="Saw J.H."/>
            <person name="Jorgensen S.L."/>
            <person name="Zaremba-Niedzwiedzka K."/>
            <person name="Martijn J."/>
            <person name="Lind A.E."/>
            <person name="van Eijk R."/>
            <person name="Schleper C."/>
            <person name="Guy L."/>
            <person name="Ettema T.J."/>
        </authorList>
    </citation>
    <scope>NUCLEOTIDE SEQUENCE</scope>
</reference>
<accession>A0A0F9GZJ8</accession>